<dbReference type="InterPro" id="IPR016047">
    <property type="entry name" value="M23ase_b-sheet_dom"/>
</dbReference>
<dbReference type="PANTHER" id="PTHR21666:SF294">
    <property type="entry name" value="PEPTIDASE M23"/>
    <property type="match status" value="1"/>
</dbReference>
<dbReference type="Pfam" id="PF13511">
    <property type="entry name" value="DUF4124"/>
    <property type="match status" value="1"/>
</dbReference>
<dbReference type="Proteomes" id="UP000041247">
    <property type="component" value="Unassembled WGS sequence"/>
</dbReference>
<feature type="region of interest" description="Disordered" evidence="1">
    <location>
        <begin position="58"/>
        <end position="78"/>
    </location>
</feature>
<accession>A0A0K2ZJN1</accession>
<evidence type="ECO:0000313" key="4">
    <source>
        <dbReference type="EMBL" id="CTP85966.1"/>
    </source>
</evidence>
<dbReference type="Pfam" id="PF01551">
    <property type="entry name" value="Peptidase_M23"/>
    <property type="match status" value="1"/>
</dbReference>
<evidence type="ECO:0000259" key="3">
    <source>
        <dbReference type="Pfam" id="PF13511"/>
    </source>
</evidence>
<dbReference type="AlphaFoldDB" id="A0A0K2ZJN1"/>
<protein>
    <submittedName>
        <fullName evidence="4">Peptidase M23</fullName>
    </submittedName>
</protein>
<dbReference type="Gene3D" id="2.70.70.10">
    <property type="entry name" value="Glucose Permease (Domain IIA)"/>
    <property type="match status" value="1"/>
</dbReference>
<dbReference type="RefSeq" id="WP_186007665.1">
    <property type="nucleotide sequence ID" value="NZ_CP076250.1"/>
</dbReference>
<dbReference type="SUPFAM" id="SSF51261">
    <property type="entry name" value="Duplicated hybrid motif"/>
    <property type="match status" value="1"/>
</dbReference>
<gene>
    <name evidence="4" type="ORF">XTPLMG728_1066</name>
</gene>
<sequence>MPGHCPAPASVRDAAAIRVRAGPRWLLLAVCGSALAPACGAAGTLYAWRDADGVAHYGDHATDPQRAATPAARPQPQQAAADAALAQLRVDGQLPRQQAWADNRVDGPVQVQLRSRRADNLAAVPALPLRALLPARGSALLSRLYPGDPRYPSPCELVLEAVPGDPAAKPQDALYRLPFDAAPVRVDQGVGGRFSHRDAQNYYALDFALAEGTPVLAARAGTVMQVQAGFAAAGLDRERFGGRANFVRILHADGSMALYAHLAPQGMAVRAGQRVVAGQRLALSGNTGLSSAPHLHFAVQVNRGMRLDAIPFRMAGALGELRLPRSEDATDATQPVPGGAAL</sequence>
<dbReference type="EMBL" id="CXOK01000026">
    <property type="protein sequence ID" value="CTP85966.1"/>
    <property type="molecule type" value="Genomic_DNA"/>
</dbReference>
<dbReference type="GO" id="GO:0004222">
    <property type="term" value="F:metalloendopeptidase activity"/>
    <property type="evidence" value="ECO:0007669"/>
    <property type="project" value="TreeGrafter"/>
</dbReference>
<proteinExistence type="predicted"/>
<dbReference type="CDD" id="cd12797">
    <property type="entry name" value="M23_peptidase"/>
    <property type="match status" value="1"/>
</dbReference>
<organism evidence="4 5">
    <name type="scientific">Xanthomonas graminis pv. poae</name>
    <dbReference type="NCBI Taxonomy" id="227946"/>
    <lineage>
        <taxon>Bacteria</taxon>
        <taxon>Pseudomonadati</taxon>
        <taxon>Pseudomonadota</taxon>
        <taxon>Gammaproteobacteria</taxon>
        <taxon>Lysobacterales</taxon>
        <taxon>Lysobacteraceae</taxon>
        <taxon>Xanthomonas</taxon>
        <taxon>Xanthomonas translucens group</taxon>
        <taxon>Xanthomonas graminis</taxon>
    </lineage>
</organism>
<feature type="domain" description="M23ase beta-sheet core" evidence="2">
    <location>
        <begin position="203"/>
        <end position="303"/>
    </location>
</feature>
<evidence type="ECO:0000313" key="5">
    <source>
        <dbReference type="Proteomes" id="UP000041247"/>
    </source>
</evidence>
<feature type="domain" description="DUF4124" evidence="3">
    <location>
        <begin position="34"/>
        <end position="84"/>
    </location>
</feature>
<dbReference type="PANTHER" id="PTHR21666">
    <property type="entry name" value="PEPTIDASE-RELATED"/>
    <property type="match status" value="1"/>
</dbReference>
<feature type="compositionally biased region" description="Low complexity" evidence="1">
    <location>
        <begin position="64"/>
        <end position="78"/>
    </location>
</feature>
<reference evidence="4 5" key="1">
    <citation type="submission" date="2015-07" db="EMBL/GenBank/DDBJ databases">
        <authorList>
            <person name="Noorani M."/>
        </authorList>
    </citation>
    <scope>NUCLEOTIDE SEQUENCE [LARGE SCALE GENOMIC DNA]</scope>
    <source>
        <strain evidence="4">LMG728</strain>
    </source>
</reference>
<evidence type="ECO:0000259" key="2">
    <source>
        <dbReference type="Pfam" id="PF01551"/>
    </source>
</evidence>
<name>A0A0K2ZJN1_9XANT</name>
<evidence type="ECO:0000256" key="1">
    <source>
        <dbReference type="SAM" id="MobiDB-lite"/>
    </source>
</evidence>
<dbReference type="InterPro" id="IPR050570">
    <property type="entry name" value="Cell_wall_metabolism_enzyme"/>
</dbReference>
<dbReference type="InterPro" id="IPR011055">
    <property type="entry name" value="Dup_hybrid_motif"/>
</dbReference>
<dbReference type="InterPro" id="IPR025392">
    <property type="entry name" value="DUF4124"/>
</dbReference>